<dbReference type="EMBL" id="VUJU01002581">
    <property type="protein sequence ID" value="KAF0760779.1"/>
    <property type="molecule type" value="Genomic_DNA"/>
</dbReference>
<keyword evidence="1" id="KW-0472">Membrane</keyword>
<keyword evidence="1" id="KW-0812">Transmembrane</keyword>
<dbReference type="Proteomes" id="UP000478052">
    <property type="component" value="Unassembled WGS sequence"/>
</dbReference>
<name>A0A6G0YSX3_APHCR</name>
<organism evidence="2 3">
    <name type="scientific">Aphis craccivora</name>
    <name type="common">Cowpea aphid</name>
    <dbReference type="NCBI Taxonomy" id="307492"/>
    <lineage>
        <taxon>Eukaryota</taxon>
        <taxon>Metazoa</taxon>
        <taxon>Ecdysozoa</taxon>
        <taxon>Arthropoda</taxon>
        <taxon>Hexapoda</taxon>
        <taxon>Insecta</taxon>
        <taxon>Pterygota</taxon>
        <taxon>Neoptera</taxon>
        <taxon>Paraneoptera</taxon>
        <taxon>Hemiptera</taxon>
        <taxon>Sternorrhyncha</taxon>
        <taxon>Aphidomorpha</taxon>
        <taxon>Aphidoidea</taxon>
        <taxon>Aphididae</taxon>
        <taxon>Aphidini</taxon>
        <taxon>Aphis</taxon>
        <taxon>Aphis</taxon>
    </lineage>
</organism>
<dbReference type="GO" id="GO:0003964">
    <property type="term" value="F:RNA-directed DNA polymerase activity"/>
    <property type="evidence" value="ECO:0007669"/>
    <property type="project" value="UniProtKB-KW"/>
</dbReference>
<sequence length="150" mass="17775">MATVLKYVIRVLQRTTHNVKKSYLLPNICTLPVNKTGRRNMIRIVLPVLLLVLISTAADVNAKFIIWKRETRHNNDLQNMYERTNILTFSRSKRIGWDERVWLADEKTIKRVTEERIVREKVLEDPKHDDVNDRDRWNKIVVAAMSLLIR</sequence>
<reference evidence="2 3" key="1">
    <citation type="submission" date="2019-08" db="EMBL/GenBank/DDBJ databases">
        <title>Whole genome of Aphis craccivora.</title>
        <authorList>
            <person name="Voronova N.V."/>
            <person name="Shulinski R.S."/>
            <person name="Bandarenka Y.V."/>
            <person name="Zhorov D.G."/>
            <person name="Warner D."/>
        </authorList>
    </citation>
    <scope>NUCLEOTIDE SEQUENCE [LARGE SCALE GENOMIC DNA]</scope>
    <source>
        <strain evidence="2">180601</strain>
        <tissue evidence="2">Whole Body</tissue>
    </source>
</reference>
<keyword evidence="3" id="KW-1185">Reference proteome</keyword>
<comment type="caution">
    <text evidence="2">The sequence shown here is derived from an EMBL/GenBank/DDBJ whole genome shotgun (WGS) entry which is preliminary data.</text>
</comment>
<dbReference type="OrthoDB" id="6628709at2759"/>
<proteinExistence type="predicted"/>
<evidence type="ECO:0000313" key="2">
    <source>
        <dbReference type="EMBL" id="KAF0760779.1"/>
    </source>
</evidence>
<evidence type="ECO:0000313" key="3">
    <source>
        <dbReference type="Proteomes" id="UP000478052"/>
    </source>
</evidence>
<gene>
    <name evidence="2" type="ORF">FWK35_00024012</name>
</gene>
<dbReference type="AlphaFoldDB" id="A0A6G0YSX3"/>
<accession>A0A6G0YSX3</accession>
<keyword evidence="2" id="KW-0695">RNA-directed DNA polymerase</keyword>
<keyword evidence="2" id="KW-0548">Nucleotidyltransferase</keyword>
<feature type="transmembrane region" description="Helical" evidence="1">
    <location>
        <begin position="41"/>
        <end position="62"/>
    </location>
</feature>
<evidence type="ECO:0000256" key="1">
    <source>
        <dbReference type="SAM" id="Phobius"/>
    </source>
</evidence>
<protein>
    <submittedName>
        <fullName evidence="2">Reverse transcriptase domain-containing protein</fullName>
    </submittedName>
</protein>
<keyword evidence="2" id="KW-0808">Transferase</keyword>
<keyword evidence="1" id="KW-1133">Transmembrane helix</keyword>